<dbReference type="SMART" id="SM00336">
    <property type="entry name" value="BBOX"/>
    <property type="match status" value="1"/>
</dbReference>
<feature type="repeat" description="Filamin" evidence="7">
    <location>
        <begin position="405"/>
        <end position="440"/>
    </location>
</feature>
<keyword evidence="1" id="KW-0597">Phosphoprotein</keyword>
<dbReference type="InterPro" id="IPR011042">
    <property type="entry name" value="6-blade_b-propeller_TolB-like"/>
</dbReference>
<keyword evidence="2" id="KW-0479">Metal-binding</keyword>
<evidence type="ECO:0000259" key="9">
    <source>
        <dbReference type="PROSITE" id="PS50089"/>
    </source>
</evidence>
<dbReference type="PROSITE" id="PS51125">
    <property type="entry name" value="NHL"/>
    <property type="match status" value="2"/>
</dbReference>
<dbReference type="Gene3D" id="2.60.40.10">
    <property type="entry name" value="Immunoglobulins"/>
    <property type="match status" value="1"/>
</dbReference>
<dbReference type="PROSITE" id="PS50089">
    <property type="entry name" value="ZF_RING_2"/>
    <property type="match status" value="1"/>
</dbReference>
<dbReference type="RefSeq" id="XP_020894250.1">
    <property type="nucleotide sequence ID" value="XM_021038591.2"/>
</dbReference>
<accession>A0A913WUB8</accession>
<evidence type="ECO:0000259" key="10">
    <source>
        <dbReference type="PROSITE" id="PS50119"/>
    </source>
</evidence>
<evidence type="ECO:0000256" key="5">
    <source>
        <dbReference type="ARBA" id="ARBA00022833"/>
    </source>
</evidence>
<dbReference type="AlphaFoldDB" id="A0A913WUB8"/>
<dbReference type="Pfam" id="PF00643">
    <property type="entry name" value="zf-B_box"/>
    <property type="match status" value="1"/>
</dbReference>
<dbReference type="InterPro" id="IPR047153">
    <property type="entry name" value="TRIM45/56/19-like"/>
</dbReference>
<dbReference type="SMART" id="SM00184">
    <property type="entry name" value="RING"/>
    <property type="match status" value="1"/>
</dbReference>
<dbReference type="PROSITE" id="PS50119">
    <property type="entry name" value="ZF_BBOX"/>
    <property type="match status" value="1"/>
</dbReference>
<dbReference type="PROSITE" id="PS50194">
    <property type="entry name" value="FILAMIN_REPEAT"/>
    <property type="match status" value="1"/>
</dbReference>
<evidence type="ECO:0000256" key="1">
    <source>
        <dbReference type="ARBA" id="ARBA00022553"/>
    </source>
</evidence>
<keyword evidence="5" id="KW-0862">Zinc</keyword>
<dbReference type="InterPro" id="IPR014756">
    <property type="entry name" value="Ig_E-set"/>
</dbReference>
<dbReference type="InterPro" id="IPR000315">
    <property type="entry name" value="Znf_B-box"/>
</dbReference>
<evidence type="ECO:0000256" key="2">
    <source>
        <dbReference type="ARBA" id="ARBA00022723"/>
    </source>
</evidence>
<name>A0A913WUB8_EXADI</name>
<dbReference type="OrthoDB" id="6103317at2759"/>
<dbReference type="InterPro" id="IPR013783">
    <property type="entry name" value="Ig-like_fold"/>
</dbReference>
<evidence type="ECO:0000256" key="6">
    <source>
        <dbReference type="PROSITE-ProRule" id="PRU00024"/>
    </source>
</evidence>
<dbReference type="SUPFAM" id="SSF57845">
    <property type="entry name" value="B-box zinc-binding domain"/>
    <property type="match status" value="1"/>
</dbReference>
<feature type="repeat" description="NHL" evidence="8">
    <location>
        <begin position="543"/>
        <end position="586"/>
    </location>
</feature>
<dbReference type="Proteomes" id="UP000887567">
    <property type="component" value="Unplaced"/>
</dbReference>
<dbReference type="Pfam" id="PF13445">
    <property type="entry name" value="zf-RING_UBOX"/>
    <property type="match status" value="1"/>
</dbReference>
<dbReference type="Pfam" id="PF01436">
    <property type="entry name" value="NHL"/>
    <property type="match status" value="1"/>
</dbReference>
<dbReference type="OMA" id="ECISHSH"/>
<feature type="repeat" description="NHL" evidence="8">
    <location>
        <begin position="495"/>
        <end position="538"/>
    </location>
</feature>
<dbReference type="InterPro" id="IPR017868">
    <property type="entry name" value="Filamin/ABP280_repeat-like"/>
</dbReference>
<organism evidence="11 12">
    <name type="scientific">Exaiptasia diaphana</name>
    <name type="common">Tropical sea anemone</name>
    <name type="synonym">Aiptasia pulchella</name>
    <dbReference type="NCBI Taxonomy" id="2652724"/>
    <lineage>
        <taxon>Eukaryota</taxon>
        <taxon>Metazoa</taxon>
        <taxon>Cnidaria</taxon>
        <taxon>Anthozoa</taxon>
        <taxon>Hexacorallia</taxon>
        <taxon>Actiniaria</taxon>
        <taxon>Aiptasiidae</taxon>
        <taxon>Exaiptasia</taxon>
    </lineage>
</organism>
<dbReference type="InterPro" id="IPR017907">
    <property type="entry name" value="Znf_RING_CS"/>
</dbReference>
<dbReference type="InterPro" id="IPR027370">
    <property type="entry name" value="Znf-RING_euk"/>
</dbReference>
<evidence type="ECO:0000313" key="11">
    <source>
        <dbReference type="EnsemblMetazoa" id="XP_020894250.1"/>
    </source>
</evidence>
<dbReference type="Gene3D" id="3.30.160.60">
    <property type="entry name" value="Classic Zinc Finger"/>
    <property type="match status" value="1"/>
</dbReference>
<dbReference type="GO" id="GO:0008270">
    <property type="term" value="F:zinc ion binding"/>
    <property type="evidence" value="ECO:0007669"/>
    <property type="project" value="UniProtKB-KW"/>
</dbReference>
<evidence type="ECO:0008006" key="13">
    <source>
        <dbReference type="Google" id="ProtNLM"/>
    </source>
</evidence>
<dbReference type="GeneID" id="110233311"/>
<dbReference type="EnsemblMetazoa" id="XM_021038591.2">
    <property type="protein sequence ID" value="XP_020894250.1"/>
    <property type="gene ID" value="LOC110233311"/>
</dbReference>
<evidence type="ECO:0000256" key="3">
    <source>
        <dbReference type="ARBA" id="ARBA00022737"/>
    </source>
</evidence>
<dbReference type="InterPro" id="IPR013083">
    <property type="entry name" value="Znf_RING/FYVE/PHD"/>
</dbReference>
<reference evidence="11" key="1">
    <citation type="submission" date="2022-11" db="UniProtKB">
        <authorList>
            <consortium name="EnsemblMetazoa"/>
        </authorList>
    </citation>
    <scope>IDENTIFICATION</scope>
</reference>
<keyword evidence="3" id="KW-0677">Repeat</keyword>
<evidence type="ECO:0000256" key="8">
    <source>
        <dbReference type="PROSITE-ProRule" id="PRU00504"/>
    </source>
</evidence>
<dbReference type="SUPFAM" id="SSF57850">
    <property type="entry name" value="RING/U-box"/>
    <property type="match status" value="1"/>
</dbReference>
<proteinExistence type="predicted"/>
<keyword evidence="4 6" id="KW-0863">Zinc-finger</keyword>
<dbReference type="Gene3D" id="2.120.10.30">
    <property type="entry name" value="TolB, C-terminal domain"/>
    <property type="match status" value="1"/>
</dbReference>
<feature type="domain" description="B box-type" evidence="10">
    <location>
        <begin position="146"/>
        <end position="188"/>
    </location>
</feature>
<feature type="domain" description="RING-type" evidence="9">
    <location>
        <begin position="14"/>
        <end position="56"/>
    </location>
</feature>
<dbReference type="KEGG" id="epa:110233311"/>
<protein>
    <recommendedName>
        <fullName evidence="13">E3 ubiquitin-protein ligase TRIM71</fullName>
    </recommendedName>
</protein>
<evidence type="ECO:0000256" key="7">
    <source>
        <dbReference type="PROSITE-ProRule" id="PRU00087"/>
    </source>
</evidence>
<dbReference type="SUPFAM" id="SSF101898">
    <property type="entry name" value="NHL repeat"/>
    <property type="match status" value="1"/>
</dbReference>
<evidence type="ECO:0000313" key="12">
    <source>
        <dbReference type="Proteomes" id="UP000887567"/>
    </source>
</evidence>
<dbReference type="Gene3D" id="3.30.40.10">
    <property type="entry name" value="Zinc/RING finger domain, C3HC4 (zinc finger)"/>
    <property type="match status" value="1"/>
</dbReference>
<sequence>MESFVEDLNSQVQCLFCHETMNEPKLLKCFHTFCKHCIKSNAQLDGNITIFKCPQCISQTVLEQLSDVEDLQTSMIHTRILQVLSFLENQKVCSVEVGHCEALWRCLDCDCSLCDECLGYHAKFAKSHKVLSLSNLTKEDIGTMTKREESCKTHISENVEWYCRDCDKLICVLCLKDHDHDEHKLSSLPKFLINAKEMLSKNLEEIKELTSNGEERMKQQENIAIDIRDYGEKAKENVKKVTKRLVKSLLDQEQQLLTHIQKTITKAERNLRIFHHTSAAQEFIEYFTHNGTASEMIEILNEECAKKFTYEPFQHDLGGIDFKPNERLYSQVKTGLGKVTFCKKADANQCSLKVESNIEAMKLTKLTVVMKTTEGQAANEYLDNVTILVTPEDDVQLGEKEMMVDGEATVNLTAHFPGQVTVHIEVRGNPVPNSPNVLNVKPQHIPIKVTKIAQDLSIGSKDFRGIAVNKSNTRIAVGDSSSHCIRVFNIGGDLLLKFGSEGSGQGQFKHPFGLEFIGETDLVVSDFNNHRICILDTVKGRIVKTFGCQGMGNGQLKYPRGMCVDDAFNIFLCDSENHRIQVFSKDGDFLYKFNLQNGKPFGIIAHKGLFYVSVSVPSMVHVIDMKNKQLSSIINTIGGKDCGVGQLKELRGLAIDSDGNLLVCNEKMISKFTLDGHYIGRTNSLSYNPYFIEALADGNVIYSSMGGGLFSI</sequence>
<dbReference type="PROSITE" id="PS00518">
    <property type="entry name" value="ZF_RING_1"/>
    <property type="match status" value="1"/>
</dbReference>
<evidence type="ECO:0000256" key="4">
    <source>
        <dbReference type="ARBA" id="ARBA00022771"/>
    </source>
</evidence>
<dbReference type="InterPro" id="IPR001841">
    <property type="entry name" value="Znf_RING"/>
</dbReference>
<dbReference type="SUPFAM" id="SSF81296">
    <property type="entry name" value="E set domains"/>
    <property type="match status" value="1"/>
</dbReference>
<dbReference type="PANTHER" id="PTHR25462">
    <property type="entry name" value="BONUS, ISOFORM C-RELATED"/>
    <property type="match status" value="1"/>
</dbReference>
<dbReference type="CDD" id="cd19756">
    <property type="entry name" value="Bbox2"/>
    <property type="match status" value="1"/>
</dbReference>
<dbReference type="InterPro" id="IPR001258">
    <property type="entry name" value="NHL_repeat"/>
</dbReference>
<dbReference type="PANTHER" id="PTHR25462:SF296">
    <property type="entry name" value="MEIOTIC P26, ISOFORM F"/>
    <property type="match status" value="1"/>
</dbReference>
<keyword evidence="12" id="KW-1185">Reference proteome</keyword>